<comment type="similarity">
    <text evidence="2 9">Belongs to the peptidase M3 family.</text>
</comment>
<evidence type="ECO:0000259" key="10">
    <source>
        <dbReference type="Pfam" id="PF01432"/>
    </source>
</evidence>
<dbReference type="AlphaFoldDB" id="A0A6P7NZ11"/>
<dbReference type="Gene3D" id="1.20.1050.40">
    <property type="entry name" value="Endopeptidase. Chain P, domain 1"/>
    <property type="match status" value="1"/>
</dbReference>
<accession>A0A6P7NZ11</accession>
<dbReference type="GO" id="GO:0006508">
    <property type="term" value="P:proteolysis"/>
    <property type="evidence" value="ECO:0007669"/>
    <property type="project" value="UniProtKB-KW"/>
</dbReference>
<keyword evidence="11" id="KW-1185">Reference proteome</keyword>
<dbReference type="CDD" id="cd06455">
    <property type="entry name" value="M3A_TOP"/>
    <property type="match status" value="1"/>
</dbReference>
<dbReference type="FunFam" id="3.40.390.10:FF:000006">
    <property type="entry name" value="Thimet oligopeptidase 1"/>
    <property type="match status" value="1"/>
</dbReference>
<dbReference type="Gene3D" id="3.40.390.10">
    <property type="entry name" value="Collagenase (Catalytic Domain)"/>
    <property type="match status" value="1"/>
</dbReference>
<reference evidence="12" key="1">
    <citation type="submission" date="2025-08" db="UniProtKB">
        <authorList>
            <consortium name="RefSeq"/>
        </authorList>
    </citation>
    <scope>IDENTIFICATION</scope>
</reference>
<dbReference type="Pfam" id="PF01432">
    <property type="entry name" value="Peptidase_M3"/>
    <property type="match status" value="1"/>
</dbReference>
<keyword evidence="7 9" id="KW-0862">Zinc</keyword>
<dbReference type="GeneID" id="114867045"/>
<dbReference type="InterPro" id="IPR045090">
    <property type="entry name" value="Pept_M3A_M3B"/>
</dbReference>
<evidence type="ECO:0000256" key="5">
    <source>
        <dbReference type="ARBA" id="ARBA00022723"/>
    </source>
</evidence>
<evidence type="ECO:0000256" key="4">
    <source>
        <dbReference type="ARBA" id="ARBA00022670"/>
    </source>
</evidence>
<comment type="subcellular location">
    <subcellularLocation>
        <location evidence="1">Cytoplasm</location>
    </subcellularLocation>
</comment>
<sequence length="765" mass="86714">MLLRVPLPAHLPELFTSCLLLPRHGDLCRIDRILLLLHCACAPAAERSGVAHAARREGETVHCQRRDRGLSYSKSGTNASKRIATMTIQNSSVASQVGDERNLLRWDLSPDEIRTRASSLMSRVEKVYDEIGSLSVEDVSVENTLRALADAKLDYAASRHALDFPQYVCPCKEVRAASTEADKKLSEFDVELSMREDVFERVTALQKKLHDKLSPEEKRFVSRLVTLGRRKGLHLAKNIQEDIKQTCKRISELSIEFNQNLNEDNTFLVFSEHELGGLADSYLSGLDKTPGGRYKVTLEYPHYYPLMKRCHNPETRRKMEAAFHSRCKEANTAILEQLIQLRAKVADLLGYSNHANYVLEMNMAKNASSVSGFLDKLYETLKPIGIKERKYILALKKRECLMRGHQFDGRINAWDAPYYMNQVEQCKFAVNKDKLIEYFPLEVVTEGLFGIYEELLGLTFAEVERAHVWHEGVKLYSARDSESGEEVGRFYLDLHPREGKYGHAACFGLQPGCRGPDGKRTLPVAAMVANFTKPCQSWPSLLQHHEVETYFHEFGHVMHELCSKATFSEFSGTLVETDFVEVPSQMLENWVWEKEPLRRMSRHYKDGSPIPDDLLDKLIVSRVANTGLMNLRQIVLSKVDQSLHTSPRADTADVFAKHCQDILGIPATPGTNMTASFSHLAGGYDGQYYSYLWSEVYSMDIFFSRFKREGIMNPKVGKEYRRVILEAGGSVDGMDMLGTFLGRAPSQEAFFQCKGLMKSEETQAT</sequence>
<evidence type="ECO:0000256" key="1">
    <source>
        <dbReference type="ARBA" id="ARBA00004496"/>
    </source>
</evidence>
<dbReference type="Gene3D" id="1.10.1370.10">
    <property type="entry name" value="Neurolysin, domain 3"/>
    <property type="match status" value="1"/>
</dbReference>
<dbReference type="GO" id="GO:0004222">
    <property type="term" value="F:metalloendopeptidase activity"/>
    <property type="evidence" value="ECO:0007669"/>
    <property type="project" value="InterPro"/>
</dbReference>
<dbReference type="GO" id="GO:0005758">
    <property type="term" value="C:mitochondrial intermembrane space"/>
    <property type="evidence" value="ECO:0007669"/>
    <property type="project" value="TreeGrafter"/>
</dbReference>
<dbReference type="InterPro" id="IPR024077">
    <property type="entry name" value="Neurolysin/TOP_dom2"/>
</dbReference>
<dbReference type="GO" id="GO:0006518">
    <property type="term" value="P:peptide metabolic process"/>
    <property type="evidence" value="ECO:0007669"/>
    <property type="project" value="TreeGrafter"/>
</dbReference>
<gene>
    <name evidence="12" type="primary">nln</name>
</gene>
<evidence type="ECO:0000256" key="8">
    <source>
        <dbReference type="ARBA" id="ARBA00023049"/>
    </source>
</evidence>
<dbReference type="PANTHER" id="PTHR11804:SF55">
    <property type="entry name" value="NEUROLYSIN (METALLOPEPTIDASE M3 FAMILY)"/>
    <property type="match status" value="1"/>
</dbReference>
<dbReference type="InterPro" id="IPR001567">
    <property type="entry name" value="Pept_M3A_M3B_dom"/>
</dbReference>
<dbReference type="FunFam" id="1.20.1050.40:FF:000001">
    <property type="entry name" value="Thimet oligopeptidase 1"/>
    <property type="match status" value="1"/>
</dbReference>
<evidence type="ECO:0000256" key="6">
    <source>
        <dbReference type="ARBA" id="ARBA00022801"/>
    </source>
</evidence>
<evidence type="ECO:0000256" key="9">
    <source>
        <dbReference type="RuleBase" id="RU003435"/>
    </source>
</evidence>
<dbReference type="OrthoDB" id="534666at2759"/>
<dbReference type="GO" id="GO:0046872">
    <property type="term" value="F:metal ion binding"/>
    <property type="evidence" value="ECO:0007669"/>
    <property type="project" value="UniProtKB-UniRule"/>
</dbReference>
<evidence type="ECO:0000313" key="12">
    <source>
        <dbReference type="RefSeq" id="XP_029025181.2"/>
    </source>
</evidence>
<keyword evidence="6 9" id="KW-0378">Hydrolase</keyword>
<proteinExistence type="inferred from homology"/>
<dbReference type="SUPFAM" id="SSF55486">
    <property type="entry name" value="Metalloproteases ('zincins'), catalytic domain"/>
    <property type="match status" value="1"/>
</dbReference>
<evidence type="ECO:0000313" key="11">
    <source>
        <dbReference type="Proteomes" id="UP000515150"/>
    </source>
</evidence>
<protein>
    <submittedName>
        <fullName evidence="12">Neurolysin, mitochondrial isoform X1</fullName>
    </submittedName>
</protein>
<dbReference type="RefSeq" id="XP_029025181.2">
    <property type="nucleotide sequence ID" value="XM_029169348.3"/>
</dbReference>
<dbReference type="Proteomes" id="UP000515150">
    <property type="component" value="Chromosome 12"/>
</dbReference>
<keyword evidence="4 9" id="KW-0645">Protease</keyword>
<feature type="domain" description="Peptidase M3A/M3B catalytic" evidence="10">
    <location>
        <begin position="306"/>
        <end position="752"/>
    </location>
</feature>
<name>A0A6P7NZ11_BETSP</name>
<dbReference type="CTD" id="57486"/>
<evidence type="ECO:0000256" key="2">
    <source>
        <dbReference type="ARBA" id="ARBA00006040"/>
    </source>
</evidence>
<dbReference type="FunFam" id="1.10.1370.10:FF:000014">
    <property type="entry name" value="Thimet oligopeptidase 1"/>
    <property type="match status" value="1"/>
</dbReference>
<keyword evidence="3" id="KW-0963">Cytoplasm</keyword>
<comment type="cofactor">
    <cofactor evidence="9">
        <name>Zn(2+)</name>
        <dbReference type="ChEBI" id="CHEBI:29105"/>
    </cofactor>
    <text evidence="9">Binds 1 zinc ion.</text>
</comment>
<organism evidence="11 12">
    <name type="scientific">Betta splendens</name>
    <name type="common">Siamese fighting fish</name>
    <dbReference type="NCBI Taxonomy" id="158456"/>
    <lineage>
        <taxon>Eukaryota</taxon>
        <taxon>Metazoa</taxon>
        <taxon>Chordata</taxon>
        <taxon>Craniata</taxon>
        <taxon>Vertebrata</taxon>
        <taxon>Euteleostomi</taxon>
        <taxon>Actinopterygii</taxon>
        <taxon>Neopterygii</taxon>
        <taxon>Teleostei</taxon>
        <taxon>Neoteleostei</taxon>
        <taxon>Acanthomorphata</taxon>
        <taxon>Anabantaria</taxon>
        <taxon>Anabantiformes</taxon>
        <taxon>Anabantoidei</taxon>
        <taxon>Osphronemidae</taxon>
        <taxon>Betta</taxon>
    </lineage>
</organism>
<dbReference type="InterPro" id="IPR024079">
    <property type="entry name" value="MetalloPept_cat_dom_sf"/>
</dbReference>
<dbReference type="PANTHER" id="PTHR11804">
    <property type="entry name" value="PROTEASE M3 THIMET OLIGOPEPTIDASE-RELATED"/>
    <property type="match status" value="1"/>
</dbReference>
<evidence type="ECO:0000256" key="7">
    <source>
        <dbReference type="ARBA" id="ARBA00022833"/>
    </source>
</evidence>
<evidence type="ECO:0000256" key="3">
    <source>
        <dbReference type="ARBA" id="ARBA00022490"/>
    </source>
</evidence>
<keyword evidence="8 9" id="KW-0482">Metalloprotease</keyword>
<dbReference type="InterPro" id="IPR024080">
    <property type="entry name" value="Neurolysin/TOP_N"/>
</dbReference>
<keyword evidence="5 9" id="KW-0479">Metal-binding</keyword>